<evidence type="ECO:0000256" key="3">
    <source>
        <dbReference type="PROSITE-ProRule" id="PRU00221"/>
    </source>
</evidence>
<dbReference type="InterPro" id="IPR015943">
    <property type="entry name" value="WD40/YVTN_repeat-like_dom_sf"/>
</dbReference>
<evidence type="ECO:0000256" key="1">
    <source>
        <dbReference type="ARBA" id="ARBA00022574"/>
    </source>
</evidence>
<dbReference type="Gene3D" id="2.130.10.10">
    <property type="entry name" value="YVTN repeat-like/Quinoprotein amine dehydrogenase"/>
    <property type="match status" value="1"/>
</dbReference>
<feature type="compositionally biased region" description="Basic and acidic residues" evidence="4">
    <location>
        <begin position="1"/>
        <end position="10"/>
    </location>
</feature>
<dbReference type="EMBL" id="MAYM02000222">
    <property type="protein sequence ID" value="RLN45087.1"/>
    <property type="molecule type" value="Genomic_DNA"/>
</dbReference>
<name>A0A3R7GVW6_9STRA</name>
<dbReference type="SMART" id="SM00320">
    <property type="entry name" value="WD40"/>
    <property type="match status" value="6"/>
</dbReference>
<dbReference type="Proteomes" id="UP000285883">
    <property type="component" value="Unassembled WGS sequence"/>
</dbReference>
<dbReference type="AlphaFoldDB" id="A0A3R7GVW6"/>
<evidence type="ECO:0000313" key="9">
    <source>
        <dbReference type="Proteomes" id="UP000285883"/>
    </source>
</evidence>
<keyword evidence="2" id="KW-0677">Repeat</keyword>
<feature type="repeat" description="WD" evidence="3">
    <location>
        <begin position="156"/>
        <end position="190"/>
    </location>
</feature>
<protein>
    <submittedName>
        <fullName evidence="6">Uncharacterized protein</fullName>
    </submittedName>
</protein>
<evidence type="ECO:0000256" key="2">
    <source>
        <dbReference type="ARBA" id="ARBA00022737"/>
    </source>
</evidence>
<dbReference type="EMBL" id="MBDN02000081">
    <property type="protein sequence ID" value="RLN81342.1"/>
    <property type="molecule type" value="Genomic_DNA"/>
</dbReference>
<dbReference type="Proteomes" id="UP000285624">
    <property type="component" value="Unassembled WGS sequence"/>
</dbReference>
<evidence type="ECO:0000313" key="8">
    <source>
        <dbReference type="Proteomes" id="UP000285624"/>
    </source>
</evidence>
<dbReference type="PROSITE" id="PS50294">
    <property type="entry name" value="WD_REPEATS_REGION"/>
    <property type="match status" value="1"/>
</dbReference>
<evidence type="ECO:0000313" key="6">
    <source>
        <dbReference type="EMBL" id="RLN45087.1"/>
    </source>
</evidence>
<dbReference type="PROSITE" id="PS50082">
    <property type="entry name" value="WD_REPEATS_2"/>
    <property type="match status" value="1"/>
</dbReference>
<feature type="compositionally biased region" description="Polar residues" evidence="4">
    <location>
        <begin position="30"/>
        <end position="44"/>
    </location>
</feature>
<evidence type="ECO:0000313" key="5">
    <source>
        <dbReference type="EMBL" id="KAG2527520.1"/>
    </source>
</evidence>
<sequence>MHGAPRHEDSTLLSDEDFYDAHEDLEAEASRTSAASNAVANRQPGSPELKKKQTDPDDSKYIVKNKDTGEVFDIRDLSSLPADSYSIFPNNFVAPQGEESEQCKRTKTRRPSLTKIMSKFPIKSKSRELTKRNHVPVTSNKKDKRDLEDLCLAQTLSKHTGTIWTMKFSHDGARLASGGQDAILRVWKVQISAEDGVKATKEKDEKQILDYEPERSYQEDRYFLSGCFDNKARVWDIPDGCVVSYVQTPVMITAASFNPSGTRAIVGLLNGQCIFYQVNSHQQMNYYTQIECRNSRGPMKKGRKVTGIEFDPEGKYFLVSTNDSRMRLFSADNYSRICKYKGLVNGHLQIKGRFSQDGDFVICGSENGSVYVWNKARYLRSMSIVKSSKQDRNSSYEFFTAAEPPNGIVTVALFAPASTYAMVKSKLEASDDVNSNACTGLIVSASYDGCIKFFERSAKGV</sequence>
<proteinExistence type="predicted"/>
<dbReference type="InterPro" id="IPR001680">
    <property type="entry name" value="WD40_rpt"/>
</dbReference>
<organism evidence="6 9">
    <name type="scientific">Phytophthora kernoviae</name>
    <dbReference type="NCBI Taxonomy" id="325452"/>
    <lineage>
        <taxon>Eukaryota</taxon>
        <taxon>Sar</taxon>
        <taxon>Stramenopiles</taxon>
        <taxon>Oomycota</taxon>
        <taxon>Peronosporomycetes</taxon>
        <taxon>Peronosporales</taxon>
        <taxon>Peronosporaceae</taxon>
        <taxon>Phytophthora</taxon>
    </lineage>
</organism>
<keyword evidence="8" id="KW-1185">Reference proteome</keyword>
<dbReference type="InterPro" id="IPR036322">
    <property type="entry name" value="WD40_repeat_dom_sf"/>
</dbReference>
<comment type="caution">
    <text evidence="6">The sequence shown here is derived from an EMBL/GenBank/DDBJ whole genome shotgun (WGS) entry which is preliminary data.</text>
</comment>
<gene>
    <name evidence="6" type="ORF">BBI17_003836</name>
    <name evidence="7" type="ORF">BBO99_00003764</name>
    <name evidence="5" type="ORF">JM16_003425</name>
</gene>
<dbReference type="STRING" id="325452.A0A3R7GVW6"/>
<dbReference type="EMBL" id="JPWV03000055">
    <property type="protein sequence ID" value="KAG2527520.1"/>
    <property type="molecule type" value="Genomic_DNA"/>
</dbReference>
<feature type="compositionally biased region" description="Basic and acidic residues" evidence="4">
    <location>
        <begin position="48"/>
        <end position="64"/>
    </location>
</feature>
<dbReference type="PANTHER" id="PTHR14221">
    <property type="entry name" value="WD REPEAT DOMAIN 44"/>
    <property type="match status" value="1"/>
</dbReference>
<reference evidence="5" key="1">
    <citation type="journal article" date="2015" name="Genom Data">
        <title>Genome sequences of six Phytophthora species associated with forests in New Zealand.</title>
        <authorList>
            <person name="Studholme D.J."/>
            <person name="McDougal R.L."/>
            <person name="Sambles C."/>
            <person name="Hansen E."/>
            <person name="Hardy G."/>
            <person name="Grant M."/>
            <person name="Ganley R.J."/>
            <person name="Williams N.M."/>
        </authorList>
    </citation>
    <scope>NUCLEOTIDE SEQUENCE</scope>
    <source>
        <strain evidence="5">NZFS 2646</strain>
    </source>
</reference>
<dbReference type="Pfam" id="PF00400">
    <property type="entry name" value="WD40"/>
    <property type="match status" value="2"/>
</dbReference>
<evidence type="ECO:0000256" key="4">
    <source>
        <dbReference type="SAM" id="MobiDB-lite"/>
    </source>
</evidence>
<reference evidence="8 9" key="2">
    <citation type="submission" date="2018-07" db="EMBL/GenBank/DDBJ databases">
        <title>Genome sequencing of oomycete isolates from Chile give support for New Zealand origin for Phytophthora kernoviae and make available the first Nothophytophthora sp. genome.</title>
        <authorList>
            <person name="Studholme D.J."/>
            <person name="Sanfuentes E."/>
            <person name="Panda P."/>
            <person name="Hill R."/>
            <person name="Sambles C."/>
            <person name="Grant M."/>
            <person name="Williams N.M."/>
            <person name="Mcdougal R.L."/>
        </authorList>
    </citation>
    <scope>NUCLEOTIDE SEQUENCE [LARGE SCALE GENOMIC DNA]</scope>
    <source>
        <strain evidence="6">Chile2</strain>
        <strain evidence="7">Chile4</strain>
    </source>
</reference>
<dbReference type="InterPro" id="IPR040324">
    <property type="entry name" value="WDR44/Dgr2"/>
</dbReference>
<dbReference type="SUPFAM" id="SSF50978">
    <property type="entry name" value="WD40 repeat-like"/>
    <property type="match status" value="1"/>
</dbReference>
<dbReference type="PANTHER" id="PTHR14221:SF0">
    <property type="entry name" value="WD REPEAT-CONTAINING PROTEIN 44"/>
    <property type="match status" value="1"/>
</dbReference>
<feature type="region of interest" description="Disordered" evidence="4">
    <location>
        <begin position="1"/>
        <end position="64"/>
    </location>
</feature>
<accession>A0A3R7GVW6</accession>
<dbReference type="Proteomes" id="UP000785171">
    <property type="component" value="Unassembled WGS sequence"/>
</dbReference>
<evidence type="ECO:0000313" key="7">
    <source>
        <dbReference type="EMBL" id="RLN81342.1"/>
    </source>
</evidence>
<reference evidence="5" key="3">
    <citation type="submission" date="2020-06" db="EMBL/GenBank/DDBJ databases">
        <authorList>
            <person name="Studholme D.J."/>
        </authorList>
    </citation>
    <scope>NUCLEOTIDE SEQUENCE</scope>
    <source>
        <strain evidence="5">NZFS 2646</strain>
    </source>
</reference>
<keyword evidence="1 3" id="KW-0853">WD repeat</keyword>